<protein>
    <recommendedName>
        <fullName evidence="3">ATPase</fullName>
    </recommendedName>
</protein>
<evidence type="ECO:0000313" key="2">
    <source>
        <dbReference type="Proteomes" id="UP000077787"/>
    </source>
</evidence>
<dbReference type="RefSeq" id="WP_064482621.1">
    <property type="nucleotide sequence ID" value="NZ_CP015641.1"/>
</dbReference>
<reference evidence="1 2" key="1">
    <citation type="submission" date="2016-05" db="EMBL/GenBank/DDBJ databases">
        <title>Genome sequence of Pseudomonas stutzeri 273 and identification of the exopolysaccharide biosynthesis locus.</title>
        <authorList>
            <person name="Wu S."/>
            <person name="Sun C."/>
        </authorList>
    </citation>
    <scope>NUCLEOTIDE SEQUENCE [LARGE SCALE GENOMIC DNA]</scope>
    <source>
        <strain evidence="1 2">273</strain>
    </source>
</reference>
<dbReference type="OrthoDB" id="278693at2"/>
<evidence type="ECO:0008006" key="3">
    <source>
        <dbReference type="Google" id="ProtNLM"/>
    </source>
</evidence>
<proteinExistence type="predicted"/>
<accession>A0A172WWM9</accession>
<dbReference type="AlphaFoldDB" id="A0A172WWM9"/>
<name>A0A172WWM9_STUST</name>
<sequence>MNIERCEELLDWTSHAHTRLSTCMTEGAEDRSDSLAKMLLVYLAQHEQELTRTIARIKEHADPRALQARLPEALEGDVLALDLDGEAYAQMGVDDISREVFAIHNRIIDLYRSLEKRPGLGKASELLGEMFQLEEHETMRLAQQVNRMHEL</sequence>
<gene>
    <name evidence="1" type="ORF">PS273GM_23120</name>
</gene>
<organism evidence="1 2">
    <name type="scientific">Stutzerimonas stutzeri</name>
    <name type="common">Pseudomonas stutzeri</name>
    <dbReference type="NCBI Taxonomy" id="316"/>
    <lineage>
        <taxon>Bacteria</taxon>
        <taxon>Pseudomonadati</taxon>
        <taxon>Pseudomonadota</taxon>
        <taxon>Gammaproteobacteria</taxon>
        <taxon>Pseudomonadales</taxon>
        <taxon>Pseudomonadaceae</taxon>
        <taxon>Stutzerimonas</taxon>
    </lineage>
</organism>
<evidence type="ECO:0000313" key="1">
    <source>
        <dbReference type="EMBL" id="ANF27816.1"/>
    </source>
</evidence>
<dbReference type="EMBL" id="CP015641">
    <property type="protein sequence ID" value="ANF27816.1"/>
    <property type="molecule type" value="Genomic_DNA"/>
</dbReference>
<dbReference type="Proteomes" id="UP000077787">
    <property type="component" value="Chromosome"/>
</dbReference>